<dbReference type="InterPro" id="IPR013762">
    <property type="entry name" value="Integrase-like_cat_sf"/>
</dbReference>
<dbReference type="AlphaFoldDB" id="A0A4S4FCW1"/>
<dbReference type="Proteomes" id="UP000306798">
    <property type="component" value="Unassembled WGS sequence"/>
</dbReference>
<dbReference type="CDD" id="cd00397">
    <property type="entry name" value="DNA_BRE_C"/>
    <property type="match status" value="1"/>
</dbReference>
<evidence type="ECO:0000259" key="2">
    <source>
        <dbReference type="PROSITE" id="PS51898"/>
    </source>
</evidence>
<protein>
    <submittedName>
        <fullName evidence="3">Site-specific integrase</fullName>
    </submittedName>
</protein>
<dbReference type="PANTHER" id="PTHR30349:SF64">
    <property type="entry name" value="PROPHAGE INTEGRASE INTD-RELATED"/>
    <property type="match status" value="1"/>
</dbReference>
<gene>
    <name evidence="3" type="ORF">E5991_01985</name>
</gene>
<dbReference type="InterPro" id="IPR002104">
    <property type="entry name" value="Integrase_catalytic"/>
</dbReference>
<dbReference type="EMBL" id="SSTF01000004">
    <property type="protein sequence ID" value="THG27314.1"/>
    <property type="molecule type" value="Genomic_DNA"/>
</dbReference>
<evidence type="ECO:0000313" key="4">
    <source>
        <dbReference type="Proteomes" id="UP000306798"/>
    </source>
</evidence>
<dbReference type="SUPFAM" id="SSF56349">
    <property type="entry name" value="DNA breaking-rejoining enzymes"/>
    <property type="match status" value="1"/>
</dbReference>
<feature type="domain" description="Tyr recombinase" evidence="2">
    <location>
        <begin position="108"/>
        <end position="272"/>
    </location>
</feature>
<dbReference type="Gene3D" id="1.10.443.10">
    <property type="entry name" value="Intergrase catalytic core"/>
    <property type="match status" value="1"/>
</dbReference>
<evidence type="ECO:0000313" key="3">
    <source>
        <dbReference type="EMBL" id="THG27314.1"/>
    </source>
</evidence>
<dbReference type="GO" id="GO:0006310">
    <property type="term" value="P:DNA recombination"/>
    <property type="evidence" value="ECO:0007669"/>
    <property type="project" value="UniProtKB-KW"/>
</dbReference>
<evidence type="ECO:0000256" key="1">
    <source>
        <dbReference type="ARBA" id="ARBA00023172"/>
    </source>
</evidence>
<comment type="caution">
    <text evidence="3">The sequence shown here is derived from an EMBL/GenBank/DDBJ whole genome shotgun (WGS) entry which is preliminary data.</text>
</comment>
<keyword evidence="1" id="KW-0233">DNA recombination</keyword>
<reference evidence="3 4" key="1">
    <citation type="submission" date="2019-04" db="EMBL/GenBank/DDBJ databases">
        <title>Microbes associate with the intestines of laboratory mice.</title>
        <authorList>
            <person name="Navarre W."/>
            <person name="Wong E."/>
            <person name="Huang K.C."/>
            <person name="Tropini C."/>
            <person name="Ng K."/>
            <person name="Yu B."/>
        </authorList>
    </citation>
    <scope>NUCLEOTIDE SEQUENCE [LARGE SCALE GENOMIC DNA]</scope>
    <source>
        <strain evidence="3 4">NM87_A27A</strain>
    </source>
</reference>
<organism evidence="3 4">
    <name type="scientific">Bifidobacterium pseudolongum</name>
    <dbReference type="NCBI Taxonomy" id="1694"/>
    <lineage>
        <taxon>Bacteria</taxon>
        <taxon>Bacillati</taxon>
        <taxon>Actinomycetota</taxon>
        <taxon>Actinomycetes</taxon>
        <taxon>Bifidobacteriales</taxon>
        <taxon>Bifidobacteriaceae</taxon>
        <taxon>Bifidobacterium</taxon>
    </lineage>
</organism>
<dbReference type="PROSITE" id="PS51898">
    <property type="entry name" value="TYR_RECOMBINASE"/>
    <property type="match status" value="1"/>
</dbReference>
<dbReference type="GO" id="GO:0003677">
    <property type="term" value="F:DNA binding"/>
    <property type="evidence" value="ECO:0007669"/>
    <property type="project" value="InterPro"/>
</dbReference>
<dbReference type="InterPro" id="IPR011010">
    <property type="entry name" value="DNA_brk_join_enz"/>
</dbReference>
<accession>A0A4S4FCW1</accession>
<dbReference type="PANTHER" id="PTHR30349">
    <property type="entry name" value="PHAGE INTEGRASE-RELATED"/>
    <property type="match status" value="1"/>
</dbReference>
<dbReference type="InterPro" id="IPR050090">
    <property type="entry name" value="Tyrosine_recombinase_XerCD"/>
</dbReference>
<proteinExistence type="predicted"/>
<sequence>MSTKQYAAPEWRQEINQYLTHLRASGQREASVQTRSRQLVALSNDMGFAPWNVTAADLLAWFESKQWARETRRSARDAVHGFYEWGVRNGLCETNPADALPHVQRSTPTPHPCPDHLIHAALEAATPDVQLMIRLAAECGLRRSEIAQVASADVLTAHGEYSLIVHGKGGRQRIVPMSPDLARQVIAADGYAFPGRFGGPVEASYVGKRVGRMLPNGYSCHSLRHRYATRLYAQTRDILLVSRLLGHTKIETTQAYVAIPTVDMNDMLAAISVH</sequence>
<name>A0A4S4FCW1_9BIFI</name>
<dbReference type="RefSeq" id="WP_136510945.1">
    <property type="nucleotide sequence ID" value="NZ_SSTF01000004.1"/>
</dbReference>
<dbReference type="GO" id="GO:0015074">
    <property type="term" value="P:DNA integration"/>
    <property type="evidence" value="ECO:0007669"/>
    <property type="project" value="InterPro"/>
</dbReference>
<dbReference type="Pfam" id="PF00589">
    <property type="entry name" value="Phage_integrase"/>
    <property type="match status" value="1"/>
</dbReference>